<dbReference type="RefSeq" id="WP_090644396.1">
    <property type="nucleotide sequence ID" value="NZ_CP042437.1"/>
</dbReference>
<proteinExistence type="predicted"/>
<keyword evidence="1" id="KW-1133">Transmembrane helix</keyword>
<keyword evidence="1" id="KW-0472">Membrane</keyword>
<feature type="transmembrane region" description="Helical" evidence="1">
    <location>
        <begin position="7"/>
        <end position="26"/>
    </location>
</feature>
<dbReference type="OrthoDB" id="799491at2"/>
<gene>
    <name evidence="2" type="ORF">FSB76_20740</name>
</gene>
<organism evidence="2 3">
    <name type="scientific">Mucilaginibacter ginsenosidivorax</name>
    <dbReference type="NCBI Taxonomy" id="862126"/>
    <lineage>
        <taxon>Bacteria</taxon>
        <taxon>Pseudomonadati</taxon>
        <taxon>Bacteroidota</taxon>
        <taxon>Sphingobacteriia</taxon>
        <taxon>Sphingobacteriales</taxon>
        <taxon>Sphingobacteriaceae</taxon>
        <taxon>Mucilaginibacter</taxon>
    </lineage>
</organism>
<name>A0A5B8W3Y8_9SPHI</name>
<keyword evidence="3" id="KW-1185">Reference proteome</keyword>
<evidence type="ECO:0000256" key="1">
    <source>
        <dbReference type="SAM" id="Phobius"/>
    </source>
</evidence>
<feature type="transmembrane region" description="Helical" evidence="1">
    <location>
        <begin position="32"/>
        <end position="50"/>
    </location>
</feature>
<keyword evidence="1" id="KW-0812">Transmembrane</keyword>
<sequence>MNPKFRNLFIIGGSVALVLLIIQVFMTYPDINAVNILLNALPALVLYYLAYKTYHEHKDGELM</sequence>
<dbReference type="AlphaFoldDB" id="A0A5B8W3Y8"/>
<protein>
    <submittedName>
        <fullName evidence="2">Uncharacterized protein</fullName>
    </submittedName>
</protein>
<dbReference type="KEGG" id="mgk:FSB76_20740"/>
<reference evidence="2 3" key="1">
    <citation type="journal article" date="2013" name="J. Microbiol.">
        <title>Mucilaginibacter ginsenosidivorax sp. nov., with ginsenoside converting activity isolated from sediment.</title>
        <authorList>
            <person name="Kim J.K."/>
            <person name="Choi T.E."/>
            <person name="Liu Q.M."/>
            <person name="Park H.Y."/>
            <person name="Yi T.H."/>
            <person name="Yoon M.H."/>
            <person name="Kim S.C."/>
            <person name="Im W.T."/>
        </authorList>
    </citation>
    <scope>NUCLEOTIDE SEQUENCE [LARGE SCALE GENOMIC DNA]</scope>
    <source>
        <strain evidence="2 3">KHI28</strain>
    </source>
</reference>
<dbReference type="EMBL" id="CP042437">
    <property type="protein sequence ID" value="QEC78249.1"/>
    <property type="molecule type" value="Genomic_DNA"/>
</dbReference>
<evidence type="ECO:0000313" key="2">
    <source>
        <dbReference type="EMBL" id="QEC78249.1"/>
    </source>
</evidence>
<dbReference type="Proteomes" id="UP000321362">
    <property type="component" value="Chromosome"/>
</dbReference>
<accession>A0A5B8W3Y8</accession>
<evidence type="ECO:0000313" key="3">
    <source>
        <dbReference type="Proteomes" id="UP000321362"/>
    </source>
</evidence>